<accession>A0A1L7RCJ9</accession>
<protein>
    <submittedName>
        <fullName evidence="2">Acetyltransferase, GNAT</fullName>
    </submittedName>
</protein>
<dbReference type="AlphaFoldDB" id="A0A1L7RCJ9"/>
<organism evidence="2">
    <name type="scientific">Actinomyces succiniciruminis</name>
    <dbReference type="NCBI Taxonomy" id="1522002"/>
    <lineage>
        <taxon>Bacteria</taxon>
        <taxon>Bacillati</taxon>
        <taxon>Actinomycetota</taxon>
        <taxon>Actinomycetes</taxon>
        <taxon>Actinomycetales</taxon>
        <taxon>Actinomycetaceae</taxon>
        <taxon>Actinomyces</taxon>
    </lineage>
</organism>
<dbReference type="PROSITE" id="PS51186">
    <property type="entry name" value="GNAT"/>
    <property type="match status" value="1"/>
</dbReference>
<evidence type="ECO:0000259" key="1">
    <source>
        <dbReference type="PROSITE" id="PS51186"/>
    </source>
</evidence>
<reference evidence="2" key="1">
    <citation type="submission" date="2014-07" db="EMBL/GenBank/DDBJ databases">
        <authorList>
            <person name="Zhang J.E."/>
            <person name="Yang H."/>
            <person name="Guo J."/>
            <person name="Deng Z."/>
            <person name="Luo H."/>
            <person name="Luo M."/>
            <person name="Zhao B."/>
        </authorList>
    </citation>
    <scope>NUCLEOTIDE SEQUENCE</scope>
    <source>
        <strain evidence="2">AM4</strain>
    </source>
</reference>
<dbReference type="Gene3D" id="3.40.630.30">
    <property type="match status" value="1"/>
</dbReference>
<keyword evidence="2" id="KW-0808">Transferase</keyword>
<dbReference type="InterPro" id="IPR016181">
    <property type="entry name" value="Acyl_CoA_acyltransferase"/>
</dbReference>
<evidence type="ECO:0000313" key="2">
    <source>
        <dbReference type="EMBL" id="CED91641.1"/>
    </source>
</evidence>
<name>A0A1L7RCJ9_9ACTO</name>
<feature type="domain" description="N-acetyltransferase" evidence="1">
    <location>
        <begin position="3"/>
        <end position="138"/>
    </location>
</feature>
<dbReference type="GO" id="GO:0016747">
    <property type="term" value="F:acyltransferase activity, transferring groups other than amino-acyl groups"/>
    <property type="evidence" value="ECO:0007669"/>
    <property type="project" value="InterPro"/>
</dbReference>
<gene>
    <name evidence="2" type="ORF">AAM4_1809</name>
</gene>
<dbReference type="InterPro" id="IPR000182">
    <property type="entry name" value="GNAT_dom"/>
</dbReference>
<dbReference type="EMBL" id="LK995516">
    <property type="protein sequence ID" value="CED91641.1"/>
    <property type="molecule type" value="Genomic_DNA"/>
</dbReference>
<dbReference type="SUPFAM" id="SSF55729">
    <property type="entry name" value="Acyl-CoA N-acyltransferases (Nat)"/>
    <property type="match status" value="1"/>
</dbReference>
<dbReference type="RefSeq" id="WP_210580555.1">
    <property type="nucleotide sequence ID" value="NZ_LK995516.1"/>
</dbReference>
<dbReference type="Pfam" id="PF13508">
    <property type="entry name" value="Acetyltransf_7"/>
    <property type="match status" value="1"/>
</dbReference>
<sequence length="140" mass="14929">MSEEVRQLTAGDLASNEMHALMREAAGLPGAEIRRILAEELPGMVVFGTGAEGHPSSMAACVVQRDHVLLEYLAVAAGSRGRGIGRLLVGQAARLGSPVVAETADDAVDFYRALGFQVAPALEDPRWPGCARYRCVLNQR</sequence>
<proteinExistence type="predicted"/>